<dbReference type="PANTHER" id="PTHR13341">
    <property type="entry name" value="MIR-INTERACTING SAPOSIN-LIKE PROTEIN"/>
    <property type="match status" value="1"/>
</dbReference>
<dbReference type="Proteomes" id="UP000225706">
    <property type="component" value="Unassembled WGS sequence"/>
</dbReference>
<sequence length="200" mass="22884">MDSTTQLCLVILFVTTFMNESRGAKDKELYCGVCHIIADELQWEISQVDPRKTLEVESFRVDPRGNQKTKKIQYARSETHLIEQLDNMCEKMNSYAESTDPNTGKKSYIRTTSRSGEAVTLSNVAISGDIAQKIKYACESIIEDYDDDIIASFKKERKDPKKYMCRTTTGLCIDDDDEYDDSDDENETDNEPTETDHDEL</sequence>
<dbReference type="STRING" id="50429.A0A2B4SMY2"/>
<evidence type="ECO:0000256" key="2">
    <source>
        <dbReference type="SAM" id="MobiDB-lite"/>
    </source>
</evidence>
<keyword evidence="6" id="KW-1185">Reference proteome</keyword>
<dbReference type="OrthoDB" id="192915at2759"/>
<protein>
    <submittedName>
        <fullName evidence="5">Protein canopy-like 2</fullName>
    </submittedName>
</protein>
<name>A0A2B4SMY2_STYPI</name>
<gene>
    <name evidence="5" type="primary">CNPY2</name>
    <name evidence="5" type="ORF">AWC38_SpisGene4773</name>
</gene>
<accession>A0A2B4SMY2</accession>
<feature type="region of interest" description="Disordered" evidence="2">
    <location>
        <begin position="171"/>
        <end position="200"/>
    </location>
</feature>
<dbReference type="PANTHER" id="PTHR13341:SF2">
    <property type="entry name" value="PROTEIN SEELE"/>
    <property type="match status" value="1"/>
</dbReference>
<dbReference type="Pfam" id="PF11938">
    <property type="entry name" value="DUF3456"/>
    <property type="match status" value="1"/>
</dbReference>
<keyword evidence="3" id="KW-0732">Signal</keyword>
<dbReference type="InterPro" id="IPR021852">
    <property type="entry name" value="DUF3456"/>
</dbReference>
<evidence type="ECO:0000256" key="3">
    <source>
        <dbReference type="SAM" id="SignalP"/>
    </source>
</evidence>
<feature type="compositionally biased region" description="Acidic residues" evidence="2">
    <location>
        <begin position="173"/>
        <end position="200"/>
    </location>
</feature>
<comment type="similarity">
    <text evidence="1">Belongs to the canopy family.</text>
</comment>
<evidence type="ECO:0000313" key="6">
    <source>
        <dbReference type="Proteomes" id="UP000225706"/>
    </source>
</evidence>
<dbReference type="GO" id="GO:0005783">
    <property type="term" value="C:endoplasmic reticulum"/>
    <property type="evidence" value="ECO:0007669"/>
    <property type="project" value="TreeGrafter"/>
</dbReference>
<dbReference type="EMBL" id="LSMT01000050">
    <property type="protein sequence ID" value="PFX30413.1"/>
    <property type="molecule type" value="Genomic_DNA"/>
</dbReference>
<dbReference type="InterPro" id="IPR042415">
    <property type="entry name" value="CNPY"/>
</dbReference>
<evidence type="ECO:0000259" key="4">
    <source>
        <dbReference type="Pfam" id="PF11938"/>
    </source>
</evidence>
<feature type="chain" id="PRO_5012880122" evidence="3">
    <location>
        <begin position="24"/>
        <end position="200"/>
    </location>
</feature>
<proteinExistence type="inferred from homology"/>
<evidence type="ECO:0000313" key="5">
    <source>
        <dbReference type="EMBL" id="PFX30413.1"/>
    </source>
</evidence>
<feature type="signal peptide" evidence="3">
    <location>
        <begin position="1"/>
        <end position="23"/>
    </location>
</feature>
<organism evidence="5 6">
    <name type="scientific">Stylophora pistillata</name>
    <name type="common">Smooth cauliflower coral</name>
    <dbReference type="NCBI Taxonomy" id="50429"/>
    <lineage>
        <taxon>Eukaryota</taxon>
        <taxon>Metazoa</taxon>
        <taxon>Cnidaria</taxon>
        <taxon>Anthozoa</taxon>
        <taxon>Hexacorallia</taxon>
        <taxon>Scleractinia</taxon>
        <taxon>Astrocoeniina</taxon>
        <taxon>Pocilloporidae</taxon>
        <taxon>Stylophora</taxon>
    </lineage>
</organism>
<dbReference type="AlphaFoldDB" id="A0A2B4SMY2"/>
<reference evidence="6" key="1">
    <citation type="journal article" date="2017" name="bioRxiv">
        <title>Comparative analysis of the genomes of Stylophora pistillata and Acropora digitifera provides evidence for extensive differences between species of corals.</title>
        <authorList>
            <person name="Voolstra C.R."/>
            <person name="Li Y."/>
            <person name="Liew Y.J."/>
            <person name="Baumgarten S."/>
            <person name="Zoccola D."/>
            <person name="Flot J.-F."/>
            <person name="Tambutte S."/>
            <person name="Allemand D."/>
            <person name="Aranda M."/>
        </authorList>
    </citation>
    <scope>NUCLEOTIDE SEQUENCE [LARGE SCALE GENOMIC DNA]</scope>
</reference>
<feature type="domain" description="DUF3456" evidence="4">
    <location>
        <begin position="30"/>
        <end position="172"/>
    </location>
</feature>
<comment type="caution">
    <text evidence="5">The sequence shown here is derived from an EMBL/GenBank/DDBJ whole genome shotgun (WGS) entry which is preliminary data.</text>
</comment>
<evidence type="ECO:0000256" key="1">
    <source>
        <dbReference type="ARBA" id="ARBA00007285"/>
    </source>
</evidence>